<protein>
    <submittedName>
        <fullName evidence="2">Uncharacterized protein</fullName>
    </submittedName>
</protein>
<evidence type="ECO:0000256" key="1">
    <source>
        <dbReference type="SAM" id="MobiDB-lite"/>
    </source>
</evidence>
<dbReference type="AlphaFoldDB" id="A0A0C3E9Z1"/>
<proteinExistence type="predicted"/>
<evidence type="ECO:0000313" key="3">
    <source>
        <dbReference type="Proteomes" id="UP000053989"/>
    </source>
</evidence>
<gene>
    <name evidence="2" type="ORF">SCLCIDRAFT_1208024</name>
</gene>
<feature type="region of interest" description="Disordered" evidence="1">
    <location>
        <begin position="1"/>
        <end position="41"/>
    </location>
</feature>
<evidence type="ECO:0000313" key="2">
    <source>
        <dbReference type="EMBL" id="KIM69570.1"/>
    </source>
</evidence>
<dbReference type="EMBL" id="KN822006">
    <property type="protein sequence ID" value="KIM69570.1"/>
    <property type="molecule type" value="Genomic_DNA"/>
</dbReference>
<keyword evidence="3" id="KW-1185">Reference proteome</keyword>
<organism evidence="2 3">
    <name type="scientific">Scleroderma citrinum Foug A</name>
    <dbReference type="NCBI Taxonomy" id="1036808"/>
    <lineage>
        <taxon>Eukaryota</taxon>
        <taxon>Fungi</taxon>
        <taxon>Dikarya</taxon>
        <taxon>Basidiomycota</taxon>
        <taxon>Agaricomycotina</taxon>
        <taxon>Agaricomycetes</taxon>
        <taxon>Agaricomycetidae</taxon>
        <taxon>Boletales</taxon>
        <taxon>Sclerodermatineae</taxon>
        <taxon>Sclerodermataceae</taxon>
        <taxon>Scleroderma</taxon>
    </lineage>
</organism>
<reference evidence="3" key="2">
    <citation type="submission" date="2015-01" db="EMBL/GenBank/DDBJ databases">
        <title>Evolutionary Origins and Diversification of the Mycorrhizal Mutualists.</title>
        <authorList>
            <consortium name="DOE Joint Genome Institute"/>
            <consortium name="Mycorrhizal Genomics Consortium"/>
            <person name="Kohler A."/>
            <person name="Kuo A."/>
            <person name="Nagy L.G."/>
            <person name="Floudas D."/>
            <person name="Copeland A."/>
            <person name="Barry K.W."/>
            <person name="Cichocki N."/>
            <person name="Veneault-Fourrey C."/>
            <person name="LaButti K."/>
            <person name="Lindquist E.A."/>
            <person name="Lipzen A."/>
            <person name="Lundell T."/>
            <person name="Morin E."/>
            <person name="Murat C."/>
            <person name="Riley R."/>
            <person name="Ohm R."/>
            <person name="Sun H."/>
            <person name="Tunlid A."/>
            <person name="Henrissat B."/>
            <person name="Grigoriev I.V."/>
            <person name="Hibbett D.S."/>
            <person name="Martin F."/>
        </authorList>
    </citation>
    <scope>NUCLEOTIDE SEQUENCE [LARGE SCALE GENOMIC DNA]</scope>
    <source>
        <strain evidence="3">Foug A</strain>
    </source>
</reference>
<reference evidence="2 3" key="1">
    <citation type="submission" date="2014-04" db="EMBL/GenBank/DDBJ databases">
        <authorList>
            <consortium name="DOE Joint Genome Institute"/>
            <person name="Kuo A."/>
            <person name="Kohler A."/>
            <person name="Nagy L.G."/>
            <person name="Floudas D."/>
            <person name="Copeland A."/>
            <person name="Barry K.W."/>
            <person name="Cichocki N."/>
            <person name="Veneault-Fourrey C."/>
            <person name="LaButti K."/>
            <person name="Lindquist E.A."/>
            <person name="Lipzen A."/>
            <person name="Lundell T."/>
            <person name="Morin E."/>
            <person name="Murat C."/>
            <person name="Sun H."/>
            <person name="Tunlid A."/>
            <person name="Henrissat B."/>
            <person name="Grigoriev I.V."/>
            <person name="Hibbett D.S."/>
            <person name="Martin F."/>
            <person name="Nordberg H.P."/>
            <person name="Cantor M.N."/>
            <person name="Hua S.X."/>
        </authorList>
    </citation>
    <scope>NUCLEOTIDE SEQUENCE [LARGE SCALE GENOMIC DNA]</scope>
    <source>
        <strain evidence="2 3">Foug A</strain>
    </source>
</reference>
<name>A0A0C3E9Z1_9AGAM</name>
<feature type="compositionally biased region" description="Polar residues" evidence="1">
    <location>
        <begin position="22"/>
        <end position="36"/>
    </location>
</feature>
<dbReference type="Proteomes" id="UP000053989">
    <property type="component" value="Unassembled WGS sequence"/>
</dbReference>
<dbReference type="HOGENOM" id="CLU_2224763_0_0_1"/>
<accession>A0A0C3E9Z1</accession>
<sequence>MPTNGMTMQRNNSSSRRKTETSELNSHAYQVASRGSSPLKHMSMEDETAMNSYMQRHDCKSLIVGNDKGAVAWLCLSLLVTVQHSKDISSWGNKICRMGYTTERTW</sequence>
<feature type="compositionally biased region" description="Polar residues" evidence="1">
    <location>
        <begin position="1"/>
        <end position="14"/>
    </location>
</feature>
<dbReference type="InParanoid" id="A0A0C3E9Z1"/>